<feature type="compositionally biased region" description="Polar residues" evidence="1">
    <location>
        <begin position="928"/>
        <end position="940"/>
    </location>
</feature>
<comment type="caution">
    <text evidence="5">The sequence shown here is derived from an EMBL/GenBank/DDBJ whole genome shotgun (WGS) entry which is preliminary data.</text>
</comment>
<feature type="domain" description="NB-ARC" evidence="2">
    <location>
        <begin position="526"/>
        <end position="635"/>
    </location>
</feature>
<dbReference type="InterPro" id="IPR056681">
    <property type="entry name" value="DUF7779"/>
</dbReference>
<dbReference type="Pfam" id="PF00931">
    <property type="entry name" value="NB-ARC"/>
    <property type="match status" value="1"/>
</dbReference>
<proteinExistence type="predicted"/>
<evidence type="ECO:0000259" key="2">
    <source>
        <dbReference type="Pfam" id="PF00931"/>
    </source>
</evidence>
<evidence type="ECO:0000313" key="5">
    <source>
        <dbReference type="EMBL" id="GAA3572857.1"/>
    </source>
</evidence>
<evidence type="ECO:0000313" key="6">
    <source>
        <dbReference type="Proteomes" id="UP001500707"/>
    </source>
</evidence>
<protein>
    <recommendedName>
        <fullName evidence="7">ATP/GTP-binding protein</fullName>
    </recommendedName>
</protein>
<reference evidence="6" key="1">
    <citation type="journal article" date="2019" name="Int. J. Syst. Evol. Microbiol.">
        <title>The Global Catalogue of Microorganisms (GCM) 10K type strain sequencing project: providing services to taxonomists for standard genome sequencing and annotation.</title>
        <authorList>
            <consortium name="The Broad Institute Genomics Platform"/>
            <consortium name="The Broad Institute Genome Sequencing Center for Infectious Disease"/>
            <person name="Wu L."/>
            <person name="Ma J."/>
        </authorList>
    </citation>
    <scope>NUCLEOTIDE SEQUENCE [LARGE SCALE GENOMIC DNA]</scope>
    <source>
        <strain evidence="6">JCM 17656</strain>
    </source>
</reference>
<dbReference type="Gene3D" id="3.40.50.300">
    <property type="entry name" value="P-loop containing nucleotide triphosphate hydrolases"/>
    <property type="match status" value="2"/>
</dbReference>
<dbReference type="InterPro" id="IPR027417">
    <property type="entry name" value="P-loop_NTPase"/>
</dbReference>
<feature type="domain" description="DUF7779" evidence="4">
    <location>
        <begin position="736"/>
        <end position="825"/>
    </location>
</feature>
<dbReference type="RefSeq" id="WP_428838497.1">
    <property type="nucleotide sequence ID" value="NZ_BAABCE010000013.1"/>
</dbReference>
<dbReference type="NCBIfam" id="NF040586">
    <property type="entry name" value="FxSxx_TPR"/>
    <property type="match status" value="2"/>
</dbReference>
<dbReference type="InterPro" id="IPR000157">
    <property type="entry name" value="TIR_dom"/>
</dbReference>
<gene>
    <name evidence="5" type="ORF">GCM10022295_63210</name>
</gene>
<feature type="domain" description="TIR" evidence="3">
    <location>
        <begin position="350"/>
        <end position="456"/>
    </location>
</feature>
<evidence type="ECO:0000259" key="3">
    <source>
        <dbReference type="Pfam" id="PF13676"/>
    </source>
</evidence>
<dbReference type="SUPFAM" id="SSF48452">
    <property type="entry name" value="TPR-like"/>
    <property type="match status" value="3"/>
</dbReference>
<evidence type="ECO:0000256" key="1">
    <source>
        <dbReference type="SAM" id="MobiDB-lite"/>
    </source>
</evidence>
<dbReference type="SUPFAM" id="SSF52200">
    <property type="entry name" value="Toll/Interleukin receptor TIR domain"/>
    <property type="match status" value="1"/>
</dbReference>
<dbReference type="Pfam" id="PF25000">
    <property type="entry name" value="DUF7779"/>
    <property type="match status" value="1"/>
</dbReference>
<accession>A0ABP6XW94</accession>
<feature type="region of interest" description="Disordered" evidence="1">
    <location>
        <begin position="922"/>
        <end position="945"/>
    </location>
</feature>
<dbReference type="InterPro" id="IPR011990">
    <property type="entry name" value="TPR-like_helical_dom_sf"/>
</dbReference>
<dbReference type="Proteomes" id="UP001500707">
    <property type="component" value="Unassembled WGS sequence"/>
</dbReference>
<dbReference type="PANTHER" id="PTHR46082:SF6">
    <property type="entry name" value="AAA+ ATPASE DOMAIN-CONTAINING PROTEIN-RELATED"/>
    <property type="match status" value="1"/>
</dbReference>
<dbReference type="SUPFAM" id="SSF52540">
    <property type="entry name" value="P-loop containing nucleoside triphosphate hydrolases"/>
    <property type="match status" value="2"/>
</dbReference>
<evidence type="ECO:0000259" key="4">
    <source>
        <dbReference type="Pfam" id="PF25000"/>
    </source>
</evidence>
<dbReference type="EMBL" id="BAABCE010000013">
    <property type="protein sequence ID" value="GAA3572857.1"/>
    <property type="molecule type" value="Genomic_DNA"/>
</dbReference>
<organism evidence="5 6">
    <name type="scientific">Streptomyces osmaniensis</name>
    <dbReference type="NCBI Taxonomy" id="593134"/>
    <lineage>
        <taxon>Bacteria</taxon>
        <taxon>Bacillati</taxon>
        <taxon>Actinomycetota</taxon>
        <taxon>Actinomycetes</taxon>
        <taxon>Kitasatosporales</taxon>
        <taxon>Streptomycetaceae</taxon>
        <taxon>Streptomyces</taxon>
    </lineage>
</organism>
<dbReference type="NCBIfam" id="NF047398">
    <property type="entry name" value="AAA_KGGVGR"/>
    <property type="match status" value="1"/>
</dbReference>
<keyword evidence="6" id="KW-1185">Reference proteome</keyword>
<dbReference type="InterPro" id="IPR002182">
    <property type="entry name" value="NB-ARC"/>
</dbReference>
<name>A0ABP6XW94_9ACTN</name>
<dbReference type="Pfam" id="PF13676">
    <property type="entry name" value="TIR_2"/>
    <property type="match status" value="1"/>
</dbReference>
<sequence length="1361" mass="150357">MGPTESSGDGSLDEKGGRVGRIITFYSYKGGTGRTMALANVAWILAANGKRVLALDWDLEAPGLHRFFRPFLDPSALAASTGVIDMLNEYAWAVVGDGVEERPPDWHLDYARVQRHAVSLDWSFPEPGTLDLVFAGRQDRAYSSLVNTFDWEDFYDRLGGGPFIDALREDMRQNYDYVLIDSRTGLSDIADVCTAQLPDVLVDCFTLSGQSIDGAAAVAHDVHDRFRRRRIRILPVPMRVDEGEKADAGRALARAKFDGFPSGMTEDELTGYWGSVEVPYRPYYAYEETLATFGDEAGNATSLLAAFERLTGVISDQAVIGLPRMPEEMRESVTAKFTRPRLALPADLHLSYVSEDRMWADWITFLLSRAGFKVSRKYVGCEGDGAEKPADRTVFVLSPAFQRSARARQVWDAATGGDLSGRRQVVAVRVGDLRPAPTFAERPSVDLVRTSEKSAASALLRALGKPPLPADLTDEAALRDARFPDTVPKFWNVSPRNSSFTGRSALLETLRDGLGSSNSGGSTAPCALYGLGGVGKTQIALEYVHRFAADYDLVWWIPSEQNELVVSSLTDLARRLGLRVGDDAAQTAQEVRDHLRQSSSTLRWLLVFDNADEPEEVSKHFPGGAGHVLVTSRNQTWLQFGEALEIDPFLREESIEHLLRRAAGLTTEDADRVASAVGDLPLALDQAGAWLAETGTPVDTYLVELEQQAERVLSLSQPANYPEPVGATWNVSIERLKERSPAAVRLLQLCAFFAAEPISMKLLYGDEMTTVLAEKDPSLQEKMVLGRVIREIGRFALAKVDRATESIQVHRPVQAVIRSQLTPREQEDAQHVVHRILAGARPSGEEPIDDVENQPTFAAIWPHLEASEASTCDEPKTRQLLIDRVRYLWKRGDLNAALAFAAGLRKLWDRQLTDSQARIAELGKRDQAGQTSMPTPTHSGTVDPRAPRTLAEEERYATELQTQLLHLRFHTANVLRSLGKYVEGEELGSATLTQQRSLLTAGHPHILMTASGLATDLGSIGRFEDALELATEAYNGFKENFGEDHPRTLAANNNRAVCLRLLGRYTEALNVDQEIYDLRRNDLGAGHPHTLISITNLGRDLRETGQYEPSISMLSSSYEAYKQLFGDMYPETLRNAKSLAVSLRKAGRVDEARALTHQTREHYRVRDTPASTPDVLDCNLNYATDLYATGAREEALSLTREIVRQYRTAPGERHPATLAAVNNLGIFLRGSGEVSRARALLERDYDALREVLGDPHPYTLACAVNLANVLAELNEPRRAEELEQLAVAGFQSALGHEHPDTIVARANLGVTLRSLGRIPEADQLQESSHAEFARMLGENHPHTVSVREGKRIHRDLEPPAV</sequence>
<dbReference type="PANTHER" id="PTHR46082">
    <property type="entry name" value="ATP/GTP-BINDING PROTEIN-RELATED"/>
    <property type="match status" value="1"/>
</dbReference>
<dbReference type="Pfam" id="PF13374">
    <property type="entry name" value="TPR_10"/>
    <property type="match status" value="1"/>
</dbReference>
<dbReference type="Pfam" id="PF13424">
    <property type="entry name" value="TPR_12"/>
    <property type="match status" value="3"/>
</dbReference>
<dbReference type="InterPro" id="IPR035897">
    <property type="entry name" value="Toll_tir_struct_dom_sf"/>
</dbReference>
<dbReference type="Gene3D" id="1.25.40.10">
    <property type="entry name" value="Tetratricopeptide repeat domain"/>
    <property type="match status" value="2"/>
</dbReference>
<dbReference type="InterPro" id="IPR053137">
    <property type="entry name" value="NLR-like"/>
</dbReference>
<evidence type="ECO:0008006" key="7">
    <source>
        <dbReference type="Google" id="ProtNLM"/>
    </source>
</evidence>